<feature type="binding site" evidence="12">
    <location>
        <position position="55"/>
    </location>
    <ligand>
        <name>[4Fe-4S] cluster</name>
        <dbReference type="ChEBI" id="CHEBI:49883"/>
    </ligand>
</feature>
<evidence type="ECO:0000256" key="10">
    <source>
        <dbReference type="ARBA" id="ARBA00023157"/>
    </source>
</evidence>
<comment type="PTM">
    <text evidence="12">Upon Fe-S cluster removal intramolecular disulfide bonds are formed.</text>
</comment>
<comment type="similarity">
    <text evidence="2 12">Belongs to the WhiB family.</text>
</comment>
<comment type="subcellular location">
    <subcellularLocation>
        <location evidence="1 12">Cytoplasm</location>
    </subcellularLocation>
</comment>
<evidence type="ECO:0000256" key="8">
    <source>
        <dbReference type="ARBA" id="ARBA00023015"/>
    </source>
</evidence>
<evidence type="ECO:0000256" key="6">
    <source>
        <dbReference type="ARBA" id="ARBA00023004"/>
    </source>
</evidence>
<comment type="PTM">
    <text evidence="12">The Fe-S cluster can be nitrosylated by nitric oxide (NO).</text>
</comment>
<dbReference type="HAMAP" id="MF_01479">
    <property type="entry name" value="WhiB"/>
    <property type="match status" value="1"/>
</dbReference>
<keyword evidence="8 12" id="KW-0805">Transcription regulation</keyword>
<proteinExistence type="inferred from homology"/>
<dbReference type="EMBL" id="JBKBDD010000014">
    <property type="protein sequence ID" value="MFN6547222.1"/>
    <property type="molecule type" value="Genomic_DNA"/>
</dbReference>
<dbReference type="Proteomes" id="UP001635816">
    <property type="component" value="Unassembled WGS sequence"/>
</dbReference>
<evidence type="ECO:0000259" key="13">
    <source>
        <dbReference type="PROSITE" id="PS51674"/>
    </source>
</evidence>
<keyword evidence="5 12" id="KW-0479">Metal-binding</keyword>
<evidence type="ECO:0000256" key="2">
    <source>
        <dbReference type="ARBA" id="ARBA00006597"/>
    </source>
</evidence>
<dbReference type="Pfam" id="PF02467">
    <property type="entry name" value="Whib"/>
    <property type="match status" value="1"/>
</dbReference>
<reference evidence="14 15" key="1">
    <citation type="submission" date="2024-12" db="EMBL/GenBank/DDBJ databases">
        <title>The coexistence of Mycolicibacterium septicum and Mycolicibacterium nivoides in clinical samples.</title>
        <authorList>
            <person name="Wang C."/>
            <person name="Feng Y."/>
            <person name="Zong Z."/>
        </authorList>
    </citation>
    <scope>NUCLEOTIDE SEQUENCE [LARGE SCALE GENOMIC DNA]</scope>
    <source>
        <strain evidence="14 15">120309</strain>
    </source>
</reference>
<accession>A0ABW9LH49</accession>
<dbReference type="InterPro" id="IPR034768">
    <property type="entry name" value="4FE4S_WBL"/>
</dbReference>
<dbReference type="RefSeq" id="WP_409545040.1">
    <property type="nucleotide sequence ID" value="NZ_JBKBDD010000014.1"/>
</dbReference>
<dbReference type="PANTHER" id="PTHR38839:SF5">
    <property type="entry name" value="TRANSCRIPTIONAL REGULATOR WHID"/>
    <property type="match status" value="1"/>
</dbReference>
<comment type="cofactor">
    <cofactor evidence="12">
        <name>[4Fe-4S] cluster</name>
        <dbReference type="ChEBI" id="CHEBI:49883"/>
    </cofactor>
    <text evidence="12">Binds 1 [4Fe-4S] cluster per subunit. Following nitrosylation of the [4Fe-4S] cluster binds 1 [4Fe-8(NO)] cluster per subunit.</text>
</comment>
<feature type="binding site" evidence="12">
    <location>
        <position position="22"/>
    </location>
    <ligand>
        <name>[4Fe-4S] cluster</name>
        <dbReference type="ChEBI" id="CHEBI:49883"/>
    </ligand>
</feature>
<keyword evidence="4 12" id="KW-0963">Cytoplasm</keyword>
<protein>
    <recommendedName>
        <fullName evidence="12">Transcriptional regulator WhiB</fullName>
    </recommendedName>
</protein>
<organism evidence="14 15">
    <name type="scientific">Mycolicibacterium nivoides</name>
    <dbReference type="NCBI Taxonomy" id="2487344"/>
    <lineage>
        <taxon>Bacteria</taxon>
        <taxon>Bacillati</taxon>
        <taxon>Actinomycetota</taxon>
        <taxon>Actinomycetes</taxon>
        <taxon>Mycobacteriales</taxon>
        <taxon>Mycobacteriaceae</taxon>
        <taxon>Mycolicibacterium</taxon>
    </lineage>
</organism>
<keyword evidence="3 12" id="KW-0004">4Fe-4S</keyword>
<comment type="caution">
    <text evidence="14">The sequence shown here is derived from an EMBL/GenBank/DDBJ whole genome shotgun (WGS) entry which is preliminary data.</text>
</comment>
<keyword evidence="10 12" id="KW-1015">Disulfide bond</keyword>
<keyword evidence="9 12" id="KW-0238">DNA-binding</keyword>
<keyword evidence="15" id="KW-1185">Reference proteome</keyword>
<dbReference type="PROSITE" id="PS51674">
    <property type="entry name" value="4FE4S_WBL"/>
    <property type="match status" value="1"/>
</dbReference>
<gene>
    <name evidence="12" type="primary">whiB</name>
    <name evidence="14" type="ORF">ACK4CT_28905</name>
</gene>
<evidence type="ECO:0000256" key="7">
    <source>
        <dbReference type="ARBA" id="ARBA00023014"/>
    </source>
</evidence>
<name>A0ABW9LH49_9MYCO</name>
<keyword evidence="11 12" id="KW-0804">Transcription</keyword>
<feature type="binding site" evidence="12">
    <location>
        <position position="52"/>
    </location>
    <ligand>
        <name>[4Fe-4S] cluster</name>
        <dbReference type="ChEBI" id="CHEBI:49883"/>
    </ligand>
</feature>
<comment type="function">
    <text evidence="12">Acts as a transcriptional regulator. Probably redox-responsive. The apo- but not holo-form probably binds DNA.</text>
</comment>
<evidence type="ECO:0000256" key="11">
    <source>
        <dbReference type="ARBA" id="ARBA00023163"/>
    </source>
</evidence>
<keyword evidence="7 12" id="KW-0411">Iron-sulfur</keyword>
<evidence type="ECO:0000256" key="4">
    <source>
        <dbReference type="ARBA" id="ARBA00022490"/>
    </source>
</evidence>
<evidence type="ECO:0000313" key="15">
    <source>
        <dbReference type="Proteomes" id="UP001635816"/>
    </source>
</evidence>
<evidence type="ECO:0000256" key="9">
    <source>
        <dbReference type="ARBA" id="ARBA00023125"/>
    </source>
</evidence>
<evidence type="ECO:0000256" key="5">
    <source>
        <dbReference type="ARBA" id="ARBA00022723"/>
    </source>
</evidence>
<keyword evidence="6 12" id="KW-0408">Iron</keyword>
<dbReference type="InterPro" id="IPR003482">
    <property type="entry name" value="Whib"/>
</dbReference>
<evidence type="ECO:0000256" key="3">
    <source>
        <dbReference type="ARBA" id="ARBA00022485"/>
    </source>
</evidence>
<evidence type="ECO:0000256" key="1">
    <source>
        <dbReference type="ARBA" id="ARBA00004496"/>
    </source>
</evidence>
<sequence length="86" mass="9784">MPIARYLTRFEETWSWRARAACRGADPTLFFKPDNEPRARAAHRERLAKQICHTCPVMLACRSHSVHAGESHGIWGGLTAIERRGL</sequence>
<feature type="domain" description="4Fe-4S Wbl-type" evidence="13">
    <location>
        <begin position="21"/>
        <end position="85"/>
    </location>
</feature>
<evidence type="ECO:0000313" key="14">
    <source>
        <dbReference type="EMBL" id="MFN6547222.1"/>
    </source>
</evidence>
<evidence type="ECO:0000256" key="12">
    <source>
        <dbReference type="HAMAP-Rule" id="MF_01479"/>
    </source>
</evidence>
<dbReference type="PANTHER" id="PTHR38839">
    <property type="entry name" value="TRANSCRIPTIONAL REGULATOR WHID-RELATED"/>
    <property type="match status" value="1"/>
</dbReference>
<feature type="binding site" evidence="12">
    <location>
        <position position="61"/>
    </location>
    <ligand>
        <name>[4Fe-4S] cluster</name>
        <dbReference type="ChEBI" id="CHEBI:49883"/>
    </ligand>
</feature>